<dbReference type="SUPFAM" id="SSF81901">
    <property type="entry name" value="HCP-like"/>
    <property type="match status" value="1"/>
</dbReference>
<evidence type="ECO:0000256" key="1">
    <source>
        <dbReference type="SAM" id="MobiDB-lite"/>
    </source>
</evidence>
<feature type="region of interest" description="Disordered" evidence="1">
    <location>
        <begin position="151"/>
        <end position="193"/>
    </location>
</feature>
<feature type="region of interest" description="Disordered" evidence="1">
    <location>
        <begin position="87"/>
        <end position="132"/>
    </location>
</feature>
<dbReference type="InterPro" id="IPR006597">
    <property type="entry name" value="Sel1-like"/>
</dbReference>
<accession>A0A9P5RUT1</accession>
<dbReference type="EMBL" id="JAAAUQ010001045">
    <property type="protein sequence ID" value="KAF9143800.1"/>
    <property type="molecule type" value="Genomic_DNA"/>
</dbReference>
<evidence type="ECO:0000313" key="3">
    <source>
        <dbReference type="Proteomes" id="UP000748756"/>
    </source>
</evidence>
<dbReference type="Gene3D" id="1.25.40.10">
    <property type="entry name" value="Tetratricopeptide repeat domain"/>
    <property type="match status" value="1"/>
</dbReference>
<sequence length="298" mass="32746">MCFNKDNLDAPASGAIIHLETYEDPDTTKPFILWSDVEQAFENVIHVRYKSRVVAYLKGSDFMLLVLNRIAAFPNAVLDVVVRDPVPSPGGTTPKNPILETPPVTPQKKDEAVTPQKEEKPATSTNIATNTMGRNPQYNLIEVALENYTRMEDPAKGPELRRPQEIPDEKLPSSSIKPTTPNAHARAPQASVSAGSNDITVTMMNARHGDTQVQVALGDLYRLGQGVHQSYQTAMDWYMEAAKKETQLASAGSVLCTITVSVFHETRKQPLPGSSRRPNKVTTRLNSVWAICIISVAV</sequence>
<dbReference type="AlphaFoldDB" id="A0A9P5RUT1"/>
<name>A0A9P5RUT1_9FUNG</name>
<feature type="compositionally biased region" description="Basic and acidic residues" evidence="1">
    <location>
        <begin position="151"/>
        <end position="171"/>
    </location>
</feature>
<dbReference type="OrthoDB" id="272077at2759"/>
<dbReference type="Proteomes" id="UP000748756">
    <property type="component" value="Unassembled WGS sequence"/>
</dbReference>
<feature type="compositionally biased region" description="Polar residues" evidence="1">
    <location>
        <begin position="122"/>
        <end position="132"/>
    </location>
</feature>
<reference evidence="2" key="1">
    <citation type="journal article" date="2020" name="Fungal Divers.">
        <title>Resolving the Mortierellaceae phylogeny through synthesis of multi-gene phylogenetics and phylogenomics.</title>
        <authorList>
            <person name="Vandepol N."/>
            <person name="Liber J."/>
            <person name="Desiro A."/>
            <person name="Na H."/>
            <person name="Kennedy M."/>
            <person name="Barry K."/>
            <person name="Grigoriev I.V."/>
            <person name="Miller A.N."/>
            <person name="O'Donnell K."/>
            <person name="Stajich J.E."/>
            <person name="Bonito G."/>
        </authorList>
    </citation>
    <scope>NUCLEOTIDE SEQUENCE</scope>
    <source>
        <strain evidence="2">NRRL 6426</strain>
    </source>
</reference>
<gene>
    <name evidence="2" type="ORF">BG015_000297</name>
</gene>
<comment type="caution">
    <text evidence="2">The sequence shown here is derived from an EMBL/GenBank/DDBJ whole genome shotgun (WGS) entry which is preliminary data.</text>
</comment>
<keyword evidence="3" id="KW-1185">Reference proteome</keyword>
<feature type="compositionally biased region" description="Basic and acidic residues" evidence="1">
    <location>
        <begin position="107"/>
        <end position="121"/>
    </location>
</feature>
<protein>
    <submittedName>
        <fullName evidence="2">Uncharacterized protein</fullName>
    </submittedName>
</protein>
<feature type="compositionally biased region" description="Polar residues" evidence="1">
    <location>
        <begin position="172"/>
        <end position="182"/>
    </location>
</feature>
<dbReference type="SMART" id="SM00671">
    <property type="entry name" value="SEL1"/>
    <property type="match status" value="1"/>
</dbReference>
<proteinExistence type="predicted"/>
<dbReference type="InterPro" id="IPR011990">
    <property type="entry name" value="TPR-like_helical_dom_sf"/>
</dbReference>
<organism evidence="2 3">
    <name type="scientific">Linnemannia schmuckeri</name>
    <dbReference type="NCBI Taxonomy" id="64567"/>
    <lineage>
        <taxon>Eukaryota</taxon>
        <taxon>Fungi</taxon>
        <taxon>Fungi incertae sedis</taxon>
        <taxon>Mucoromycota</taxon>
        <taxon>Mortierellomycotina</taxon>
        <taxon>Mortierellomycetes</taxon>
        <taxon>Mortierellales</taxon>
        <taxon>Mortierellaceae</taxon>
        <taxon>Linnemannia</taxon>
    </lineage>
</organism>
<evidence type="ECO:0000313" key="2">
    <source>
        <dbReference type="EMBL" id="KAF9143800.1"/>
    </source>
</evidence>